<gene>
    <name evidence="1" type="ORF">BCS93_04520</name>
</gene>
<name>A0AAP8SY51_9VIBR</name>
<reference evidence="2" key="1">
    <citation type="submission" date="2016-07" db="EMBL/GenBank/DDBJ databases">
        <title>Nontailed viruses are major unrecognized killers of bacteria in the ocean.</title>
        <authorList>
            <person name="Kauffman K."/>
            <person name="Hussain F."/>
            <person name="Yang J."/>
            <person name="Arevalo P."/>
            <person name="Brown J."/>
            <person name="Cutler M."/>
            <person name="Kelly L."/>
            <person name="Polz M.F."/>
        </authorList>
    </citation>
    <scope>NUCLEOTIDE SEQUENCE [LARGE SCALE GENOMIC DNA]</scope>
    <source>
        <strain evidence="2">10N.222.49.A5</strain>
    </source>
</reference>
<dbReference type="EMBL" id="MDBO01000036">
    <property type="protein sequence ID" value="PMP14058.1"/>
    <property type="molecule type" value="Genomic_DNA"/>
</dbReference>
<evidence type="ECO:0000313" key="2">
    <source>
        <dbReference type="Proteomes" id="UP000235611"/>
    </source>
</evidence>
<evidence type="ECO:0000313" key="1">
    <source>
        <dbReference type="EMBL" id="PMP14058.1"/>
    </source>
</evidence>
<organism evidence="1 2">
    <name type="scientific">Vibrio breoganii</name>
    <dbReference type="NCBI Taxonomy" id="553239"/>
    <lineage>
        <taxon>Bacteria</taxon>
        <taxon>Pseudomonadati</taxon>
        <taxon>Pseudomonadota</taxon>
        <taxon>Gammaproteobacteria</taxon>
        <taxon>Vibrionales</taxon>
        <taxon>Vibrionaceae</taxon>
        <taxon>Vibrio</taxon>
    </lineage>
</organism>
<dbReference type="Proteomes" id="UP000235611">
    <property type="component" value="Unassembled WGS sequence"/>
</dbReference>
<proteinExistence type="predicted"/>
<dbReference type="AlphaFoldDB" id="A0AAP8SY51"/>
<sequence>MVFSKNINFYGSSIRLKPFVLQGFWKKNSSVTIELEATINKGFVMKGLWFDANGFEIECTQVYMPGTIETTVDKVCVELDMKVLVDAAHWTLLGDSSRRLLIVEDSDQETSAC</sequence>
<comment type="caution">
    <text evidence="1">The sequence shown here is derived from an EMBL/GenBank/DDBJ whole genome shotgun (WGS) entry which is preliminary data.</text>
</comment>
<protein>
    <submittedName>
        <fullName evidence="1">Uncharacterized protein</fullName>
    </submittedName>
</protein>
<accession>A0AAP8SY51</accession>